<dbReference type="GO" id="GO:0008017">
    <property type="term" value="F:microtubule binding"/>
    <property type="evidence" value="ECO:0007669"/>
    <property type="project" value="InterPro"/>
</dbReference>
<dbReference type="PANTHER" id="PTHR24115:SF1004">
    <property type="entry name" value="KINESIN-LIKE PROTEIN KIF15"/>
    <property type="match status" value="1"/>
</dbReference>
<dbReference type="AlphaFoldDB" id="A0AAE0GWC2"/>
<protein>
    <recommendedName>
        <fullName evidence="3">Kinesin motor domain-containing protein</fullName>
    </recommendedName>
</protein>
<dbReference type="InterPro" id="IPR027640">
    <property type="entry name" value="Kinesin-like_fam"/>
</dbReference>
<dbReference type="InterPro" id="IPR001752">
    <property type="entry name" value="Kinesin_motor_dom"/>
</dbReference>
<accession>A0AAE0GWC2</accession>
<dbReference type="GO" id="GO:0005524">
    <property type="term" value="F:ATP binding"/>
    <property type="evidence" value="ECO:0007669"/>
    <property type="project" value="UniProtKB-UniRule"/>
</dbReference>
<dbReference type="EMBL" id="LGRX02001837">
    <property type="protein sequence ID" value="KAK3285403.1"/>
    <property type="molecule type" value="Genomic_DNA"/>
</dbReference>
<dbReference type="PANTHER" id="PTHR24115">
    <property type="entry name" value="KINESIN-RELATED"/>
    <property type="match status" value="1"/>
</dbReference>
<evidence type="ECO:0000256" key="2">
    <source>
        <dbReference type="PROSITE-ProRule" id="PRU00283"/>
    </source>
</evidence>
<dbReference type="SUPFAM" id="SSF52540">
    <property type="entry name" value="P-loop containing nucleoside triphosphate hydrolases"/>
    <property type="match status" value="1"/>
</dbReference>
<dbReference type="PRINTS" id="PR00380">
    <property type="entry name" value="KINESINHEAVY"/>
</dbReference>
<comment type="similarity">
    <text evidence="2">Belongs to the TRAFAC class myosin-kinesin ATPase superfamily. Kinesin family.</text>
</comment>
<sequence length="446" mass="48037">MKAAAKAVASELAEAKSTPLRAPRVVVRVRPLAATGGHSADGKSVYKKLAKWHDGCVVLEDGHGQTEYKFADTILDTEATQDAVYEASAREITRAFVQQGYNALLFAYGQTGTGKTHTIFGPMESWTDVRHPDAGVFPRAVCEIFDTLIPVADSTSFVLTASAMEFYMCCCTDLLDNNKPCLIGADHAPLGLCTVPLTCPEDAIGFMERVRAARTTRSTQMNTAGNGHEGSSRSHCAMILTLRQVDRNSKMCMRTTLNIMDMAGAERPSSNGEGHESAIKAVMDYWRGAEVSVGGQGVIVNFELSALRTAVVQATAQHRKRKPLVNAKSLGTSFVEYASGCFSGSSLLAMIVTLSPAPSCGWETWFSCTYGEDLSQLRAPVRPQKPRLIQKVVAIAADTATKSAADLKKTPTSGPAAKYLQKRSVQARHDKQEADLFSSLLGMVGE</sequence>
<dbReference type="GO" id="GO:0003777">
    <property type="term" value="F:microtubule motor activity"/>
    <property type="evidence" value="ECO:0007669"/>
    <property type="project" value="InterPro"/>
</dbReference>
<dbReference type="Proteomes" id="UP001190700">
    <property type="component" value="Unassembled WGS sequence"/>
</dbReference>
<evidence type="ECO:0000259" key="3">
    <source>
        <dbReference type="PROSITE" id="PS50067"/>
    </source>
</evidence>
<keyword evidence="1 2" id="KW-0505">Motor protein</keyword>
<dbReference type="Gene3D" id="3.40.850.10">
    <property type="entry name" value="Kinesin motor domain"/>
    <property type="match status" value="1"/>
</dbReference>
<feature type="binding site" evidence="2">
    <location>
        <begin position="109"/>
        <end position="116"/>
    </location>
    <ligand>
        <name>ATP</name>
        <dbReference type="ChEBI" id="CHEBI:30616"/>
    </ligand>
</feature>
<dbReference type="GO" id="GO:0007018">
    <property type="term" value="P:microtubule-based movement"/>
    <property type="evidence" value="ECO:0007669"/>
    <property type="project" value="InterPro"/>
</dbReference>
<keyword evidence="5" id="KW-1185">Reference proteome</keyword>
<keyword evidence="2" id="KW-0547">Nucleotide-binding</keyword>
<dbReference type="InterPro" id="IPR036961">
    <property type="entry name" value="Kinesin_motor_dom_sf"/>
</dbReference>
<dbReference type="SMART" id="SM00129">
    <property type="entry name" value="KISc"/>
    <property type="match status" value="1"/>
</dbReference>
<dbReference type="InterPro" id="IPR027417">
    <property type="entry name" value="P-loop_NTPase"/>
</dbReference>
<evidence type="ECO:0000313" key="4">
    <source>
        <dbReference type="EMBL" id="KAK3285403.1"/>
    </source>
</evidence>
<dbReference type="PROSITE" id="PS50067">
    <property type="entry name" value="KINESIN_MOTOR_2"/>
    <property type="match status" value="1"/>
</dbReference>
<feature type="domain" description="Kinesin motor" evidence="3">
    <location>
        <begin position="22"/>
        <end position="377"/>
    </location>
</feature>
<evidence type="ECO:0000313" key="5">
    <source>
        <dbReference type="Proteomes" id="UP001190700"/>
    </source>
</evidence>
<dbReference type="GO" id="GO:0005871">
    <property type="term" value="C:kinesin complex"/>
    <property type="evidence" value="ECO:0007669"/>
    <property type="project" value="TreeGrafter"/>
</dbReference>
<dbReference type="GO" id="GO:0016887">
    <property type="term" value="F:ATP hydrolysis activity"/>
    <property type="evidence" value="ECO:0007669"/>
    <property type="project" value="TreeGrafter"/>
</dbReference>
<evidence type="ECO:0000256" key="1">
    <source>
        <dbReference type="ARBA" id="ARBA00023175"/>
    </source>
</evidence>
<reference evidence="4 5" key="1">
    <citation type="journal article" date="2015" name="Genome Biol. Evol.">
        <title>Comparative Genomics of a Bacterivorous Green Alga Reveals Evolutionary Causalities and Consequences of Phago-Mixotrophic Mode of Nutrition.</title>
        <authorList>
            <person name="Burns J.A."/>
            <person name="Paasch A."/>
            <person name="Narechania A."/>
            <person name="Kim E."/>
        </authorList>
    </citation>
    <scope>NUCLEOTIDE SEQUENCE [LARGE SCALE GENOMIC DNA]</scope>
    <source>
        <strain evidence="4 5">PLY_AMNH</strain>
    </source>
</reference>
<gene>
    <name evidence="4" type="ORF">CYMTET_6992</name>
</gene>
<dbReference type="GO" id="GO:0005874">
    <property type="term" value="C:microtubule"/>
    <property type="evidence" value="ECO:0007669"/>
    <property type="project" value="TreeGrafter"/>
</dbReference>
<name>A0AAE0GWC2_9CHLO</name>
<organism evidence="4 5">
    <name type="scientific">Cymbomonas tetramitiformis</name>
    <dbReference type="NCBI Taxonomy" id="36881"/>
    <lineage>
        <taxon>Eukaryota</taxon>
        <taxon>Viridiplantae</taxon>
        <taxon>Chlorophyta</taxon>
        <taxon>Pyramimonadophyceae</taxon>
        <taxon>Pyramimonadales</taxon>
        <taxon>Pyramimonadaceae</taxon>
        <taxon>Cymbomonas</taxon>
    </lineage>
</organism>
<comment type="caution">
    <text evidence="4">The sequence shown here is derived from an EMBL/GenBank/DDBJ whole genome shotgun (WGS) entry which is preliminary data.</text>
</comment>
<proteinExistence type="inferred from homology"/>
<keyword evidence="2" id="KW-0067">ATP-binding</keyword>
<dbReference type="Pfam" id="PF00225">
    <property type="entry name" value="Kinesin"/>
    <property type="match status" value="1"/>
</dbReference>